<evidence type="ECO:0000256" key="1">
    <source>
        <dbReference type="ARBA" id="ARBA00024336"/>
    </source>
</evidence>
<dbReference type="InterPro" id="IPR019384">
    <property type="entry name" value="FHIP"/>
</dbReference>
<dbReference type="AlphaFoldDB" id="A0A8C4RHZ3"/>
<keyword evidence="4" id="KW-1185">Reference proteome</keyword>
<reference evidence="3" key="1">
    <citation type="submission" date="2021-06" db="EMBL/GenBank/DDBJ databases">
        <authorList>
            <consortium name="Wellcome Sanger Institute Data Sharing"/>
        </authorList>
    </citation>
    <scope>NUCLEOTIDE SEQUENCE [LARGE SCALE GENOMIC DNA]</scope>
</reference>
<sequence length="761" mass="87091">MDMLNKLTALFQQALETREPTVNLQDSFIEHWKGITTYYIETSDESQPAKKTDIPWRLKQMLDILVYEEKQQESEEMGPCMEYLLQHKILETLCTLGKAEYPPGMQQQVLVFFSRLLAQIRQPFLHIVTVYRPVQKLIRLCGITPGGQTEREEAMFLNMICTKLKQDPRLFTYILEDICQHKDKSNNFNTDNGAHARDINMFAEDASSPNQVSSVTAEYSAMKMDIATETDAIGNPNTTTSDAGNAYSLSLSKKAETNLVRALIKLMKSKKIKIALKAYETLLILVSIPKCEIATYLCENTALCTLLTDWLCELYNRIPSSVDPMDAETVEKVIWRSYFTKACTKDGDSFQGKEHLEAFLFCVDFCDQVVKEAHTVMGLTLAKVIHQNWLIKHLQPQLFQMSEAGMLIATIFLLLFLRQISSAAMLEETVLFLLGNQKEPELPGVIEDHALRTRLIEHCDHISDEISLATMKLFEELLQKPHKDIVHNLVLRNLQDRGYMARSSTWGQEDKHVLDAEQMEDTEELEEDPFFTDMYPSNEFVSHPVLPSFPKQKPESSVGHVPVKDIVNSFLCLVPQEARTSHHLQEAEFESYIHDAKSLFQACSACSLPWGWPLLLKPLELCHPDREFYEGHFLKVMFNRLSQILDQPYELNLQMTSVLSKLAVFPHPHLHEYLLDPYINLRPGATSLFSVLVRVIGELMQRIQNIPSFSEKLVLVRKQLMGLEPETMLEHITLLKGVTILEEFCKELAAIAFVKHSAKEQ</sequence>
<gene>
    <name evidence="3" type="primary">fhip2b</name>
</gene>
<dbReference type="GeneID" id="114653139"/>
<dbReference type="Proteomes" id="UP000694620">
    <property type="component" value="Chromosome 1"/>
</dbReference>
<dbReference type="Pfam" id="PF19311">
    <property type="entry name" value="KELAA"/>
    <property type="match status" value="1"/>
</dbReference>
<reference evidence="3" key="2">
    <citation type="submission" date="2025-08" db="UniProtKB">
        <authorList>
            <consortium name="Ensembl"/>
        </authorList>
    </citation>
    <scope>IDENTIFICATION</scope>
</reference>
<dbReference type="PANTHER" id="PTHR21705">
    <property type="entry name" value="RAI16 PROTEIN-RELATED"/>
    <property type="match status" value="1"/>
</dbReference>
<dbReference type="InterPro" id="IPR045668">
    <property type="entry name" value="FHIP_KELAA_motif"/>
</dbReference>
<comment type="similarity">
    <text evidence="1">Belongs to the FHIP family.</text>
</comment>
<proteinExistence type="inferred from homology"/>
<dbReference type="PANTHER" id="PTHR21705:SF9">
    <property type="entry name" value="FHF COMPLEX SUBUNIT HOOK-INTERACTING PROTEIN 2B"/>
    <property type="match status" value="1"/>
</dbReference>
<reference evidence="3" key="3">
    <citation type="submission" date="2025-09" db="UniProtKB">
        <authorList>
            <consortium name="Ensembl"/>
        </authorList>
    </citation>
    <scope>IDENTIFICATION</scope>
</reference>
<evidence type="ECO:0000313" key="3">
    <source>
        <dbReference type="Ensembl" id="ENSECRP00000002907.1"/>
    </source>
</evidence>
<dbReference type="GeneTree" id="ENSGT00950000182936"/>
<dbReference type="RefSeq" id="XP_028659140.1">
    <property type="nucleotide sequence ID" value="XM_028803307.2"/>
</dbReference>
<protein>
    <submittedName>
        <fullName evidence="3">FHF complex subunit HOOK interacting protein 2B</fullName>
    </submittedName>
</protein>
<dbReference type="Pfam" id="PF19314">
    <property type="entry name" value="DUF5917"/>
    <property type="match status" value="1"/>
</dbReference>
<evidence type="ECO:0000313" key="4">
    <source>
        <dbReference type="Proteomes" id="UP000694620"/>
    </source>
</evidence>
<dbReference type="Pfam" id="PF10257">
    <property type="entry name" value="RAI16-like"/>
    <property type="match status" value="1"/>
</dbReference>
<dbReference type="InterPro" id="IPR045669">
    <property type="entry name" value="FHIP_C"/>
</dbReference>
<evidence type="ECO:0000259" key="2">
    <source>
        <dbReference type="Pfam" id="PF19314"/>
    </source>
</evidence>
<accession>A0A8C4RHZ3</accession>
<name>A0A8C4RHZ3_ERPCA</name>
<organism evidence="3 4">
    <name type="scientific">Erpetoichthys calabaricus</name>
    <name type="common">Rope fish</name>
    <name type="synonym">Calamoichthys calabaricus</name>
    <dbReference type="NCBI Taxonomy" id="27687"/>
    <lineage>
        <taxon>Eukaryota</taxon>
        <taxon>Metazoa</taxon>
        <taxon>Chordata</taxon>
        <taxon>Craniata</taxon>
        <taxon>Vertebrata</taxon>
        <taxon>Euteleostomi</taxon>
        <taxon>Actinopterygii</taxon>
        <taxon>Polypteriformes</taxon>
        <taxon>Polypteridae</taxon>
        <taxon>Erpetoichthys</taxon>
    </lineage>
</organism>
<feature type="domain" description="FHF complex subunit HOOK-interacting protein C-terminal" evidence="2">
    <location>
        <begin position="630"/>
        <end position="722"/>
    </location>
</feature>
<dbReference type="Ensembl" id="ENSECRT00000002955.1">
    <property type="protein sequence ID" value="ENSECRP00000002907.1"/>
    <property type="gene ID" value="ENSECRG00000001991.1"/>
</dbReference>
<dbReference type="OrthoDB" id="5350595at2759"/>